<gene>
    <name evidence="1" type="ORF">GR170_25490</name>
</gene>
<dbReference type="Gene3D" id="1.10.10.10">
    <property type="entry name" value="Winged helix-like DNA-binding domain superfamily/Winged helix DNA-binding domain"/>
    <property type="match status" value="1"/>
</dbReference>
<dbReference type="SUPFAM" id="SSF46955">
    <property type="entry name" value="Putative DNA-binding domain"/>
    <property type="match status" value="1"/>
</dbReference>
<comment type="caution">
    <text evidence="1">The sequence shown here is derived from an EMBL/GenBank/DDBJ whole genome shotgun (WGS) entry which is preliminary data.</text>
</comment>
<protein>
    <submittedName>
        <fullName evidence="1">DUF1441 family protein</fullName>
    </submittedName>
</protein>
<dbReference type="AlphaFoldDB" id="A0A6L7GD09"/>
<organism evidence="1 2">
    <name type="scientific">Pseudooceanicola albus</name>
    <dbReference type="NCBI Taxonomy" id="2692189"/>
    <lineage>
        <taxon>Bacteria</taxon>
        <taxon>Pseudomonadati</taxon>
        <taxon>Pseudomonadota</taxon>
        <taxon>Alphaproteobacteria</taxon>
        <taxon>Rhodobacterales</taxon>
        <taxon>Paracoccaceae</taxon>
        <taxon>Pseudooceanicola</taxon>
    </lineage>
</organism>
<sequence length="219" mass="24512">MTDRITLADGQVLDLARFPLPEGASDDGTPLSRTELARVFDVSENTITDWIGKGMPVLSGGRNGVAYALSLSHCWAWRAHREEAEQSLRARRDAQNARNALAFRNLDIGQEEEAGLTAKELREWSEAEYHRNRVAEQRGELVRAARVQELIEDLMGVIRTSMGTLPDHLERELGLQSAEVQIVQRHCDGMLEKLRERIERDVLGPAQVRPLPTAQGALL</sequence>
<dbReference type="EMBL" id="WUMU01000053">
    <property type="protein sequence ID" value="MXN21186.1"/>
    <property type="molecule type" value="Genomic_DNA"/>
</dbReference>
<reference evidence="1 2" key="1">
    <citation type="submission" date="2019-12" db="EMBL/GenBank/DDBJ databases">
        <authorList>
            <person name="Li M."/>
        </authorList>
    </citation>
    <scope>NUCLEOTIDE SEQUENCE [LARGE SCALE GENOMIC DNA]</scope>
    <source>
        <strain evidence="1 2">GBMRC 2024</strain>
    </source>
</reference>
<accession>A0A6L7GD09</accession>
<evidence type="ECO:0000313" key="2">
    <source>
        <dbReference type="Proteomes" id="UP000477911"/>
    </source>
</evidence>
<proteinExistence type="predicted"/>
<dbReference type="Proteomes" id="UP000477911">
    <property type="component" value="Unassembled WGS sequence"/>
</dbReference>
<evidence type="ECO:0000313" key="1">
    <source>
        <dbReference type="EMBL" id="MXN21186.1"/>
    </source>
</evidence>
<dbReference type="InterPro" id="IPR036388">
    <property type="entry name" value="WH-like_DNA-bd_sf"/>
</dbReference>
<dbReference type="InterPro" id="IPR009061">
    <property type="entry name" value="DNA-bd_dom_put_sf"/>
</dbReference>
<keyword evidence="2" id="KW-1185">Reference proteome</keyword>
<dbReference type="RefSeq" id="WP_160897297.1">
    <property type="nucleotide sequence ID" value="NZ_WUMU01000053.1"/>
</dbReference>
<name>A0A6L7GD09_9RHOB</name>